<dbReference type="STRING" id="1051891.A0A0C3QTW5"/>
<proteinExistence type="inferred from homology"/>
<dbReference type="GO" id="GO:0005739">
    <property type="term" value="C:mitochondrion"/>
    <property type="evidence" value="ECO:0007669"/>
    <property type="project" value="TreeGrafter"/>
</dbReference>
<name>A0A0C3QTW5_9AGAM</name>
<dbReference type="FunFam" id="3.30.1330.40:FF:000001">
    <property type="entry name" value="L-PSP family endoribonuclease"/>
    <property type="match status" value="1"/>
</dbReference>
<evidence type="ECO:0000313" key="3">
    <source>
        <dbReference type="Proteomes" id="UP000054248"/>
    </source>
</evidence>
<dbReference type="PANTHER" id="PTHR11803:SF58">
    <property type="entry name" value="PROTEIN HMF1-RELATED"/>
    <property type="match status" value="1"/>
</dbReference>
<dbReference type="AlphaFoldDB" id="A0A0C3QTW5"/>
<dbReference type="InterPro" id="IPR019897">
    <property type="entry name" value="RidA_CS"/>
</dbReference>
<dbReference type="HOGENOM" id="CLU_100715_7_3_1"/>
<evidence type="ECO:0008006" key="4">
    <source>
        <dbReference type="Google" id="ProtNLM"/>
    </source>
</evidence>
<dbReference type="GO" id="GO:0019239">
    <property type="term" value="F:deaminase activity"/>
    <property type="evidence" value="ECO:0007669"/>
    <property type="project" value="TreeGrafter"/>
</dbReference>
<dbReference type="PANTHER" id="PTHR11803">
    <property type="entry name" value="2-IMINOBUTANOATE/2-IMINOPROPANOATE DEAMINASE RIDA"/>
    <property type="match status" value="1"/>
</dbReference>
<dbReference type="Gene3D" id="3.30.1330.40">
    <property type="entry name" value="RutC-like"/>
    <property type="match status" value="1"/>
</dbReference>
<dbReference type="SUPFAM" id="SSF55298">
    <property type="entry name" value="YjgF-like"/>
    <property type="match status" value="1"/>
</dbReference>
<dbReference type="InterPro" id="IPR006175">
    <property type="entry name" value="YjgF/YER057c/UK114"/>
</dbReference>
<organism evidence="2 3">
    <name type="scientific">Tulasnella calospora MUT 4182</name>
    <dbReference type="NCBI Taxonomy" id="1051891"/>
    <lineage>
        <taxon>Eukaryota</taxon>
        <taxon>Fungi</taxon>
        <taxon>Dikarya</taxon>
        <taxon>Basidiomycota</taxon>
        <taxon>Agaricomycotina</taxon>
        <taxon>Agaricomycetes</taxon>
        <taxon>Cantharellales</taxon>
        <taxon>Tulasnellaceae</taxon>
        <taxon>Tulasnella</taxon>
    </lineage>
</organism>
<gene>
    <name evidence="2" type="ORF">M407DRAFT_241677</name>
</gene>
<dbReference type="Pfam" id="PF01042">
    <property type="entry name" value="Ribonuc_L-PSP"/>
    <property type="match status" value="1"/>
</dbReference>
<dbReference type="Proteomes" id="UP000054248">
    <property type="component" value="Unassembled WGS sequence"/>
</dbReference>
<dbReference type="InterPro" id="IPR035959">
    <property type="entry name" value="RutC-like_sf"/>
</dbReference>
<dbReference type="GO" id="GO:0005829">
    <property type="term" value="C:cytosol"/>
    <property type="evidence" value="ECO:0007669"/>
    <property type="project" value="TreeGrafter"/>
</dbReference>
<evidence type="ECO:0000313" key="2">
    <source>
        <dbReference type="EMBL" id="KIO31749.1"/>
    </source>
</evidence>
<dbReference type="InterPro" id="IPR006056">
    <property type="entry name" value="RidA"/>
</dbReference>
<accession>A0A0C3QTW5</accession>
<dbReference type="NCBIfam" id="TIGR00004">
    <property type="entry name" value="Rid family detoxifying hydrolase"/>
    <property type="match status" value="1"/>
</dbReference>
<reference evidence="2 3" key="1">
    <citation type="submission" date="2014-04" db="EMBL/GenBank/DDBJ databases">
        <authorList>
            <consortium name="DOE Joint Genome Institute"/>
            <person name="Kuo A."/>
            <person name="Girlanda M."/>
            <person name="Perotto S."/>
            <person name="Kohler A."/>
            <person name="Nagy L.G."/>
            <person name="Floudas D."/>
            <person name="Copeland A."/>
            <person name="Barry K.W."/>
            <person name="Cichocki N."/>
            <person name="Veneault-Fourrey C."/>
            <person name="LaButti K."/>
            <person name="Lindquist E.A."/>
            <person name="Lipzen A."/>
            <person name="Lundell T."/>
            <person name="Morin E."/>
            <person name="Murat C."/>
            <person name="Sun H."/>
            <person name="Tunlid A."/>
            <person name="Henrissat B."/>
            <person name="Grigoriev I.V."/>
            <person name="Hibbett D.S."/>
            <person name="Martin F."/>
            <person name="Nordberg H.P."/>
            <person name="Cantor M.N."/>
            <person name="Hua S.X."/>
        </authorList>
    </citation>
    <scope>NUCLEOTIDE SEQUENCE [LARGE SCALE GENOMIC DNA]</scope>
    <source>
        <strain evidence="2 3">MUT 4182</strain>
    </source>
</reference>
<keyword evidence="3" id="KW-1185">Reference proteome</keyword>
<dbReference type="EMBL" id="KN822960">
    <property type="protein sequence ID" value="KIO31749.1"/>
    <property type="molecule type" value="Genomic_DNA"/>
</dbReference>
<reference evidence="3" key="2">
    <citation type="submission" date="2015-01" db="EMBL/GenBank/DDBJ databases">
        <title>Evolutionary Origins and Diversification of the Mycorrhizal Mutualists.</title>
        <authorList>
            <consortium name="DOE Joint Genome Institute"/>
            <consortium name="Mycorrhizal Genomics Consortium"/>
            <person name="Kohler A."/>
            <person name="Kuo A."/>
            <person name="Nagy L.G."/>
            <person name="Floudas D."/>
            <person name="Copeland A."/>
            <person name="Barry K.W."/>
            <person name="Cichocki N."/>
            <person name="Veneault-Fourrey C."/>
            <person name="LaButti K."/>
            <person name="Lindquist E.A."/>
            <person name="Lipzen A."/>
            <person name="Lundell T."/>
            <person name="Morin E."/>
            <person name="Murat C."/>
            <person name="Riley R."/>
            <person name="Ohm R."/>
            <person name="Sun H."/>
            <person name="Tunlid A."/>
            <person name="Henrissat B."/>
            <person name="Grigoriev I.V."/>
            <person name="Hibbett D.S."/>
            <person name="Martin F."/>
        </authorList>
    </citation>
    <scope>NUCLEOTIDE SEQUENCE [LARGE SCALE GENOMIC DNA]</scope>
    <source>
        <strain evidence="3">MUT 4182</strain>
    </source>
</reference>
<evidence type="ECO:0000256" key="1">
    <source>
        <dbReference type="ARBA" id="ARBA00010552"/>
    </source>
</evidence>
<dbReference type="PROSITE" id="PS01094">
    <property type="entry name" value="UPF0076"/>
    <property type="match status" value="1"/>
</dbReference>
<protein>
    <recommendedName>
        <fullName evidence="4">YjgF-like protein</fullName>
    </recommendedName>
</protein>
<comment type="similarity">
    <text evidence="1">Belongs to the RutC family.</text>
</comment>
<sequence length="129" mass="13525">MSSLSPVATTSAPGAIGPYSQAIKAGNLVFASGCIPLDPTTMQVVSGGIEEQTTQSMKNLKAVVEASGSSLSQVAKTTVFLKDMNDFVSMNKIYAEFFGDHKPARSAVEVARLPKDVLVEIECIAISNA</sequence>
<dbReference type="OrthoDB" id="309640at2759"/>
<dbReference type="CDD" id="cd00448">
    <property type="entry name" value="YjgF_YER057c_UK114_family"/>
    <property type="match status" value="1"/>
</dbReference>